<evidence type="ECO:0000313" key="2">
    <source>
        <dbReference type="Proteomes" id="UP000199053"/>
    </source>
</evidence>
<reference evidence="2" key="1">
    <citation type="submission" date="2016-10" db="EMBL/GenBank/DDBJ databases">
        <authorList>
            <person name="Varghese N."/>
            <person name="Submissions S."/>
        </authorList>
    </citation>
    <scope>NUCLEOTIDE SEQUENCE [LARGE SCALE GENOMIC DNA]</scope>
    <source>
        <strain evidence="2">DSM 16995</strain>
    </source>
</reference>
<proteinExistence type="predicted"/>
<evidence type="ECO:0000313" key="1">
    <source>
        <dbReference type="EMBL" id="SDL40555.1"/>
    </source>
</evidence>
<name>A0A1G9JTK8_9BACT</name>
<dbReference type="AlphaFoldDB" id="A0A1G9JTK8"/>
<accession>A0A1G9JTK8</accession>
<dbReference type="EMBL" id="FNGA01000004">
    <property type="protein sequence ID" value="SDL40555.1"/>
    <property type="molecule type" value="Genomic_DNA"/>
</dbReference>
<dbReference type="RefSeq" id="WP_092162400.1">
    <property type="nucleotide sequence ID" value="NZ_FNGA01000004.1"/>
</dbReference>
<keyword evidence="2" id="KW-1185">Reference proteome</keyword>
<organism evidence="1 2">
    <name type="scientific">Maridesulfovibrio ferrireducens</name>
    <dbReference type="NCBI Taxonomy" id="246191"/>
    <lineage>
        <taxon>Bacteria</taxon>
        <taxon>Pseudomonadati</taxon>
        <taxon>Thermodesulfobacteriota</taxon>
        <taxon>Desulfovibrionia</taxon>
        <taxon>Desulfovibrionales</taxon>
        <taxon>Desulfovibrionaceae</taxon>
        <taxon>Maridesulfovibrio</taxon>
    </lineage>
</organism>
<dbReference type="Proteomes" id="UP000199053">
    <property type="component" value="Unassembled WGS sequence"/>
</dbReference>
<sequence length="98" mass="10195">MVTGTFSISNGPTYNFISEGQKVTVSAFANGSLQGSATLDSTTKTATLYSSSGVGDFTAVASLNIDSQTKTATLKYHVEYFGQQGTSSTDGILGSWSF</sequence>
<gene>
    <name evidence="1" type="ORF">SAMN05660337_2938</name>
</gene>
<protein>
    <submittedName>
        <fullName evidence="1">Uncharacterized protein</fullName>
    </submittedName>
</protein>